<feature type="transmembrane region" description="Helical" evidence="6">
    <location>
        <begin position="426"/>
        <end position="444"/>
    </location>
</feature>
<dbReference type="Gene3D" id="3.30.200.20">
    <property type="entry name" value="Phosphorylase Kinase, domain 1"/>
    <property type="match status" value="1"/>
</dbReference>
<evidence type="ECO:0000259" key="8">
    <source>
        <dbReference type="PROSITE" id="PS50011"/>
    </source>
</evidence>
<dbReference type="PANTHER" id="PTHR43289:SF34">
    <property type="entry name" value="SERINE_THREONINE-PROTEIN KINASE YBDM-RELATED"/>
    <property type="match status" value="1"/>
</dbReference>
<dbReference type="InterPro" id="IPR017441">
    <property type="entry name" value="Protein_kinase_ATP_BS"/>
</dbReference>
<dbReference type="Pfam" id="PF00069">
    <property type="entry name" value="Pkinase"/>
    <property type="match status" value="1"/>
</dbReference>
<accession>A0A1Q6I0X9</accession>
<protein>
    <recommendedName>
        <fullName evidence="11">Serine/threonine protein kinase</fullName>
    </recommendedName>
</protein>
<dbReference type="PROSITE" id="PS50011">
    <property type="entry name" value="PROTEIN_KINASE_DOM"/>
    <property type="match status" value="1"/>
</dbReference>
<dbReference type="Gene3D" id="1.10.510.10">
    <property type="entry name" value="Transferase(Phosphotransferase) domain 1"/>
    <property type="match status" value="1"/>
</dbReference>
<dbReference type="PROSITE" id="PS00107">
    <property type="entry name" value="PROTEIN_KINASE_ATP"/>
    <property type="match status" value="1"/>
</dbReference>
<dbReference type="SMART" id="SM00220">
    <property type="entry name" value="S_TKc"/>
    <property type="match status" value="1"/>
</dbReference>
<dbReference type="GO" id="GO:0004674">
    <property type="term" value="F:protein serine/threonine kinase activity"/>
    <property type="evidence" value="ECO:0007669"/>
    <property type="project" value="TreeGrafter"/>
</dbReference>
<gene>
    <name evidence="9" type="ORF">BHV79_10890</name>
</gene>
<feature type="transmembrane region" description="Helical" evidence="6">
    <location>
        <begin position="395"/>
        <end position="414"/>
    </location>
</feature>
<dbReference type="InterPro" id="IPR000253">
    <property type="entry name" value="FHA_dom"/>
</dbReference>
<dbReference type="SMART" id="SM00240">
    <property type="entry name" value="FHA"/>
    <property type="match status" value="1"/>
</dbReference>
<keyword evidence="2 5" id="KW-0547">Nucleotide-binding</keyword>
<evidence type="ECO:0000256" key="1">
    <source>
        <dbReference type="ARBA" id="ARBA00022679"/>
    </source>
</evidence>
<dbReference type="PANTHER" id="PTHR43289">
    <property type="entry name" value="MITOGEN-ACTIVATED PROTEIN KINASE KINASE KINASE 20-RELATED"/>
    <property type="match status" value="1"/>
</dbReference>
<evidence type="ECO:0000256" key="4">
    <source>
        <dbReference type="ARBA" id="ARBA00022840"/>
    </source>
</evidence>
<dbReference type="InterPro" id="IPR000719">
    <property type="entry name" value="Prot_kinase_dom"/>
</dbReference>
<keyword evidence="3" id="KW-0418">Kinase</keyword>
<feature type="domain" description="FHA" evidence="7">
    <location>
        <begin position="275"/>
        <end position="332"/>
    </location>
</feature>
<dbReference type="CDD" id="cd14014">
    <property type="entry name" value="STKc_PknB_like"/>
    <property type="match status" value="1"/>
</dbReference>
<evidence type="ECO:0000256" key="6">
    <source>
        <dbReference type="SAM" id="Phobius"/>
    </source>
</evidence>
<keyword evidence="6" id="KW-0472">Membrane</keyword>
<name>A0A1Q6I0X9_BACUN</name>
<evidence type="ECO:0000256" key="3">
    <source>
        <dbReference type="ARBA" id="ARBA00022777"/>
    </source>
</evidence>
<dbReference type="AlphaFoldDB" id="A0A1Q6I0X9"/>
<dbReference type="EMBL" id="MNQU01000235">
    <property type="protein sequence ID" value="OKZ32187.1"/>
    <property type="molecule type" value="Genomic_DNA"/>
</dbReference>
<dbReference type="Gene3D" id="2.60.200.20">
    <property type="match status" value="1"/>
</dbReference>
<evidence type="ECO:0000259" key="7">
    <source>
        <dbReference type="PROSITE" id="PS50006"/>
    </source>
</evidence>
<organism evidence="9 10">
    <name type="scientific">Bacteroides uniformis</name>
    <dbReference type="NCBI Taxonomy" id="820"/>
    <lineage>
        <taxon>Bacteria</taxon>
        <taxon>Pseudomonadati</taxon>
        <taxon>Bacteroidota</taxon>
        <taxon>Bacteroidia</taxon>
        <taxon>Bacteroidales</taxon>
        <taxon>Bacteroidaceae</taxon>
        <taxon>Bacteroides</taxon>
    </lineage>
</organism>
<keyword evidence="6" id="KW-1133">Transmembrane helix</keyword>
<comment type="caution">
    <text evidence="9">The sequence shown here is derived from an EMBL/GenBank/DDBJ whole genome shotgun (WGS) entry which is preliminary data.</text>
</comment>
<dbReference type="PROSITE" id="PS50006">
    <property type="entry name" value="FHA_DOMAIN"/>
    <property type="match status" value="1"/>
</dbReference>
<dbReference type="GO" id="GO:0005524">
    <property type="term" value="F:ATP binding"/>
    <property type="evidence" value="ECO:0007669"/>
    <property type="project" value="UniProtKB-UniRule"/>
</dbReference>
<sequence length="445" mass="48895">MKYTLLEEIGRGGMGCVYKGVDSTTGRTVALKMMSNRVTCFPEYRNLFQSEVDTLRRLNHPSVVHIVGDPYQDSAGNLILPMEFVEGETLEHYIARNGVMPPAEAARLMCKILEVMQYVHDRQKIHRDIKPSNIMLRPDGSVCMIDFGIAKDAKIGTGNTVGRIIGTDGYMSPEQADGLNIDTRTDIYSLGCVMYYMLTGKNAIQKGSNEYETINTILRFKVQPPSSVVPGIPAYIDNAVMKAMDKNMRLRYQSADEFRRALDISAGSGPQPATVTIGSSPDNDIVVHNDYVSRHHLVVNGTLEPDADGVNRHFLEIIDNSTNGTGIDGRPLRHASMKIGYGGRGALPEVLLAARAECPVDWGQVMRILKQRGWNPEKIFPPPPPTAATEGLNPLLAVVSFLIPVAGWIMWGVWRSESPSKANLAGLLGIAGFVANLLLMLIIMK</sequence>
<dbReference type="SUPFAM" id="SSF49879">
    <property type="entry name" value="SMAD/FHA domain"/>
    <property type="match status" value="1"/>
</dbReference>
<reference evidence="9 10" key="1">
    <citation type="journal article" date="2016" name="Nat. Biotechnol.">
        <title>Measurement of bacterial replication rates in microbial communities.</title>
        <authorList>
            <person name="Brown C.T."/>
            <person name="Olm M.R."/>
            <person name="Thomas B.C."/>
            <person name="Banfield J.F."/>
        </authorList>
    </citation>
    <scope>NUCLEOTIDE SEQUENCE [LARGE SCALE GENOMIC DNA]</scope>
    <source>
        <strain evidence="9">45_41</strain>
    </source>
</reference>
<feature type="binding site" evidence="5">
    <location>
        <position position="32"/>
    </location>
    <ligand>
        <name>ATP</name>
        <dbReference type="ChEBI" id="CHEBI:30616"/>
    </ligand>
</feature>
<keyword evidence="1" id="KW-0808">Transferase</keyword>
<feature type="domain" description="Protein kinase" evidence="8">
    <location>
        <begin position="3"/>
        <end position="274"/>
    </location>
</feature>
<dbReference type="InterPro" id="IPR011009">
    <property type="entry name" value="Kinase-like_dom_sf"/>
</dbReference>
<dbReference type="InterPro" id="IPR008984">
    <property type="entry name" value="SMAD_FHA_dom_sf"/>
</dbReference>
<keyword evidence="6" id="KW-0812">Transmembrane</keyword>
<dbReference type="SUPFAM" id="SSF56112">
    <property type="entry name" value="Protein kinase-like (PK-like)"/>
    <property type="match status" value="1"/>
</dbReference>
<evidence type="ECO:0000256" key="5">
    <source>
        <dbReference type="PROSITE-ProRule" id="PRU10141"/>
    </source>
</evidence>
<proteinExistence type="predicted"/>
<dbReference type="CDD" id="cd00060">
    <property type="entry name" value="FHA"/>
    <property type="match status" value="1"/>
</dbReference>
<dbReference type="Proteomes" id="UP000186549">
    <property type="component" value="Unassembled WGS sequence"/>
</dbReference>
<evidence type="ECO:0008006" key="11">
    <source>
        <dbReference type="Google" id="ProtNLM"/>
    </source>
</evidence>
<evidence type="ECO:0000256" key="2">
    <source>
        <dbReference type="ARBA" id="ARBA00022741"/>
    </source>
</evidence>
<keyword evidence="4 5" id="KW-0067">ATP-binding</keyword>
<dbReference type="Pfam" id="PF00498">
    <property type="entry name" value="FHA"/>
    <property type="match status" value="1"/>
</dbReference>
<evidence type="ECO:0000313" key="10">
    <source>
        <dbReference type="Proteomes" id="UP000186549"/>
    </source>
</evidence>
<evidence type="ECO:0000313" key="9">
    <source>
        <dbReference type="EMBL" id="OKZ32187.1"/>
    </source>
</evidence>